<evidence type="ECO:0000313" key="2">
    <source>
        <dbReference type="EMBL" id="MFC1405980.1"/>
    </source>
</evidence>
<feature type="transmembrane region" description="Helical" evidence="1">
    <location>
        <begin position="38"/>
        <end position="63"/>
    </location>
</feature>
<keyword evidence="3" id="KW-1185">Reference proteome</keyword>
<name>A0ABV6UWX6_9ACTN</name>
<keyword evidence="1" id="KW-0472">Membrane</keyword>
<dbReference type="EMBL" id="JBHEZZ010000025">
    <property type="protein sequence ID" value="MFC1405980.1"/>
    <property type="molecule type" value="Genomic_DNA"/>
</dbReference>
<dbReference type="RefSeq" id="WP_030255493.1">
    <property type="nucleotide sequence ID" value="NZ_JBHEZZ010000025.1"/>
</dbReference>
<dbReference type="Pfam" id="PF14012">
    <property type="entry name" value="DUF4229"/>
    <property type="match status" value="1"/>
</dbReference>
<protein>
    <submittedName>
        <fullName evidence="2">DUF4229 domain-containing protein</fullName>
    </submittedName>
</protein>
<reference evidence="2 3" key="1">
    <citation type="submission" date="2024-09" db="EMBL/GenBank/DDBJ databases">
        <authorList>
            <person name="Lee S.D."/>
        </authorList>
    </citation>
    <scope>NUCLEOTIDE SEQUENCE [LARGE SCALE GENOMIC DNA]</scope>
    <source>
        <strain evidence="2 3">N1-5</strain>
    </source>
</reference>
<keyword evidence="1" id="KW-0812">Transmembrane</keyword>
<feature type="transmembrane region" description="Helical" evidence="1">
    <location>
        <begin position="12"/>
        <end position="32"/>
    </location>
</feature>
<keyword evidence="1" id="KW-1133">Transmembrane helix</keyword>
<sequence>MSSKSHATLRYTSMRFSMFGAVFVVVLVLAHFKLMPVMAGASGVLLLLIISLLVSGLLSYVLLSRQRDEVSAQITETIEGRRKRGAGLKQRIAAQTAAEDALDDAVRADAQ</sequence>
<evidence type="ECO:0000313" key="3">
    <source>
        <dbReference type="Proteomes" id="UP001592528"/>
    </source>
</evidence>
<accession>A0ABV6UWX6</accession>
<gene>
    <name evidence="2" type="ORF">ACEZDJ_32275</name>
</gene>
<evidence type="ECO:0000256" key="1">
    <source>
        <dbReference type="SAM" id="Phobius"/>
    </source>
</evidence>
<comment type="caution">
    <text evidence="2">The sequence shown here is derived from an EMBL/GenBank/DDBJ whole genome shotgun (WGS) entry which is preliminary data.</text>
</comment>
<organism evidence="2 3">
    <name type="scientific">Streptacidiphilus cavernicola</name>
    <dbReference type="NCBI Taxonomy" id="3342716"/>
    <lineage>
        <taxon>Bacteria</taxon>
        <taxon>Bacillati</taxon>
        <taxon>Actinomycetota</taxon>
        <taxon>Actinomycetes</taxon>
        <taxon>Kitasatosporales</taxon>
        <taxon>Streptomycetaceae</taxon>
        <taxon>Streptacidiphilus</taxon>
    </lineage>
</organism>
<dbReference type="Proteomes" id="UP001592528">
    <property type="component" value="Unassembled WGS sequence"/>
</dbReference>
<dbReference type="InterPro" id="IPR025323">
    <property type="entry name" value="DUF4229"/>
</dbReference>
<proteinExistence type="predicted"/>